<keyword evidence="5 8" id="KW-0862">Zinc</keyword>
<evidence type="ECO:0000256" key="8">
    <source>
        <dbReference type="PROSITE-ProRule" id="PRU01263"/>
    </source>
</evidence>
<feature type="binding site" evidence="8">
    <location>
        <position position="70"/>
    </location>
    <ligand>
        <name>Zn(2+)</name>
        <dbReference type="ChEBI" id="CHEBI:29105"/>
    </ligand>
</feature>
<dbReference type="EMBL" id="AP028909">
    <property type="protein sequence ID" value="BES87772.1"/>
    <property type="molecule type" value="Genomic_DNA"/>
</dbReference>
<feature type="binding site" evidence="8">
    <location>
        <position position="18"/>
    </location>
    <ligand>
        <name>Zn(2+)</name>
        <dbReference type="ChEBI" id="CHEBI:29105"/>
    </ligand>
</feature>
<evidence type="ECO:0000256" key="6">
    <source>
        <dbReference type="ARBA" id="ARBA00023242"/>
    </source>
</evidence>
<gene>
    <name evidence="11" type="ORF">NTJ_00578</name>
</gene>
<keyword evidence="4 7" id="KW-0863">Zinc-finger</keyword>
<dbReference type="SMART" id="SM00868">
    <property type="entry name" value="zf-AD"/>
    <property type="match status" value="1"/>
</dbReference>
<dbReference type="Pfam" id="PF07776">
    <property type="entry name" value="zf-AD"/>
    <property type="match status" value="1"/>
</dbReference>
<organism evidence="11 12">
    <name type="scientific">Nesidiocoris tenuis</name>
    <dbReference type="NCBI Taxonomy" id="355587"/>
    <lineage>
        <taxon>Eukaryota</taxon>
        <taxon>Metazoa</taxon>
        <taxon>Ecdysozoa</taxon>
        <taxon>Arthropoda</taxon>
        <taxon>Hexapoda</taxon>
        <taxon>Insecta</taxon>
        <taxon>Pterygota</taxon>
        <taxon>Neoptera</taxon>
        <taxon>Paraneoptera</taxon>
        <taxon>Hemiptera</taxon>
        <taxon>Heteroptera</taxon>
        <taxon>Panheteroptera</taxon>
        <taxon>Cimicomorpha</taxon>
        <taxon>Miridae</taxon>
        <taxon>Dicyphina</taxon>
        <taxon>Nesidiocoris</taxon>
    </lineage>
</organism>
<dbReference type="PANTHER" id="PTHR24381">
    <property type="entry name" value="ZINC FINGER PROTEIN"/>
    <property type="match status" value="1"/>
</dbReference>
<feature type="domain" description="C2H2-type" evidence="9">
    <location>
        <begin position="291"/>
        <end position="318"/>
    </location>
</feature>
<evidence type="ECO:0000259" key="10">
    <source>
        <dbReference type="PROSITE" id="PS51915"/>
    </source>
</evidence>
<evidence type="ECO:0000256" key="3">
    <source>
        <dbReference type="ARBA" id="ARBA00022737"/>
    </source>
</evidence>
<dbReference type="SUPFAM" id="SSF57667">
    <property type="entry name" value="beta-beta-alpha zinc fingers"/>
    <property type="match status" value="3"/>
</dbReference>
<evidence type="ECO:0000313" key="11">
    <source>
        <dbReference type="EMBL" id="BES87772.1"/>
    </source>
</evidence>
<dbReference type="InterPro" id="IPR013087">
    <property type="entry name" value="Znf_C2H2_type"/>
</dbReference>
<keyword evidence="12" id="KW-1185">Reference proteome</keyword>
<dbReference type="Proteomes" id="UP001307889">
    <property type="component" value="Chromosome 1"/>
</dbReference>
<dbReference type="PROSITE" id="PS50157">
    <property type="entry name" value="ZINC_FINGER_C2H2_2"/>
    <property type="match status" value="5"/>
</dbReference>
<reference evidence="11 12" key="1">
    <citation type="submission" date="2023-09" db="EMBL/GenBank/DDBJ databases">
        <title>Nesidiocoris tenuis whole genome shotgun sequence.</title>
        <authorList>
            <person name="Shibata T."/>
            <person name="Shimoda M."/>
            <person name="Kobayashi T."/>
            <person name="Uehara T."/>
        </authorList>
    </citation>
    <scope>NUCLEOTIDE SEQUENCE [LARGE SCALE GENOMIC DNA]</scope>
    <source>
        <strain evidence="11 12">Japan</strain>
    </source>
</reference>
<dbReference type="PROSITE" id="PS51915">
    <property type="entry name" value="ZAD"/>
    <property type="match status" value="1"/>
</dbReference>
<dbReference type="Pfam" id="PF00096">
    <property type="entry name" value="zf-C2H2"/>
    <property type="match status" value="2"/>
</dbReference>
<comment type="subcellular location">
    <subcellularLocation>
        <location evidence="1">Nucleus</location>
    </subcellularLocation>
</comment>
<evidence type="ECO:0000256" key="2">
    <source>
        <dbReference type="ARBA" id="ARBA00022723"/>
    </source>
</evidence>
<feature type="domain" description="C2H2-type" evidence="9">
    <location>
        <begin position="318"/>
        <end position="345"/>
    </location>
</feature>
<proteinExistence type="predicted"/>
<protein>
    <submittedName>
        <fullName evidence="11">ZnF_C2H2</fullName>
    </submittedName>
</protein>
<dbReference type="InterPro" id="IPR012934">
    <property type="entry name" value="Znf_AD"/>
</dbReference>
<name>A0ABN7ABX8_9HEMI</name>
<feature type="domain" description="C2H2-type" evidence="9">
    <location>
        <begin position="263"/>
        <end position="290"/>
    </location>
</feature>
<evidence type="ECO:0000259" key="9">
    <source>
        <dbReference type="PROSITE" id="PS50157"/>
    </source>
</evidence>
<keyword evidence="2 8" id="KW-0479">Metal-binding</keyword>
<dbReference type="SMART" id="SM00355">
    <property type="entry name" value="ZnF_C2H2"/>
    <property type="match status" value="5"/>
</dbReference>
<keyword evidence="6" id="KW-0539">Nucleus</keyword>
<sequence length="435" mass="49016">MKVYRKDVRSDRQKATVCRMCLARHPDAGKAVDIFVEDQDQNHILPIIKFCIGLECCKEDGLSPHICMGCHQSLNVFFAFKSMCLASEVYLKRMNAAAATAVFDKADEAVPEDILPIVDDDDAKEPVSDELSLAENNDMVILETDDVHPGTPYEVLRHFQESVAPPPSSSAPAHLEQIEAYKNVPEPTARDGILMEETPQATHLFVVEKDEFAPSDGEKENVISELGVRFIEENSKEMIRKTVETSKNLPVLTTSTAPLLKPHTCQVCLKEFRNSGSLYRHALIHDGKKPHGCPQCGKRFTQKESLKRHLVSHSDSRFVCHLCDKCLKSKEGLRCHMRTHHSDRSHPSYYKYKCKFCEKCFAHASGLSRHSAIHKGVVFSCDFCPRKFTDKSPWKKHKEKHLKETPVSDKTAVQTNVNVSDCQLEGLKIEPDSST</sequence>
<feature type="binding site" evidence="8">
    <location>
        <position position="67"/>
    </location>
    <ligand>
        <name>Zn(2+)</name>
        <dbReference type="ChEBI" id="CHEBI:29105"/>
    </ligand>
</feature>
<dbReference type="PROSITE" id="PS00028">
    <property type="entry name" value="ZINC_FINGER_C2H2_1"/>
    <property type="match status" value="5"/>
</dbReference>
<evidence type="ECO:0000256" key="5">
    <source>
        <dbReference type="ARBA" id="ARBA00022833"/>
    </source>
</evidence>
<feature type="domain" description="C2H2-type" evidence="9">
    <location>
        <begin position="352"/>
        <end position="376"/>
    </location>
</feature>
<dbReference type="PANTHER" id="PTHR24381:SF393">
    <property type="entry name" value="CHROMATIN-LINKED ADAPTOR FOR MSL PROTEINS, ISOFORM B"/>
    <property type="match status" value="1"/>
</dbReference>
<evidence type="ECO:0000256" key="1">
    <source>
        <dbReference type="ARBA" id="ARBA00004123"/>
    </source>
</evidence>
<dbReference type="SUPFAM" id="SSF57716">
    <property type="entry name" value="Glucocorticoid receptor-like (DNA-binding domain)"/>
    <property type="match status" value="1"/>
</dbReference>
<dbReference type="Gene3D" id="3.40.1800.20">
    <property type="match status" value="1"/>
</dbReference>
<evidence type="ECO:0000256" key="7">
    <source>
        <dbReference type="PROSITE-ProRule" id="PRU00042"/>
    </source>
</evidence>
<feature type="binding site" evidence="8">
    <location>
        <position position="21"/>
    </location>
    <ligand>
        <name>Zn(2+)</name>
        <dbReference type="ChEBI" id="CHEBI:29105"/>
    </ligand>
</feature>
<evidence type="ECO:0000313" key="12">
    <source>
        <dbReference type="Proteomes" id="UP001307889"/>
    </source>
</evidence>
<keyword evidence="3" id="KW-0677">Repeat</keyword>
<feature type="domain" description="C2H2-type" evidence="9">
    <location>
        <begin position="379"/>
        <end position="406"/>
    </location>
</feature>
<evidence type="ECO:0000256" key="4">
    <source>
        <dbReference type="ARBA" id="ARBA00022771"/>
    </source>
</evidence>
<dbReference type="InterPro" id="IPR036236">
    <property type="entry name" value="Znf_C2H2_sf"/>
</dbReference>
<feature type="domain" description="ZAD" evidence="10">
    <location>
        <begin position="16"/>
        <end position="94"/>
    </location>
</feature>
<accession>A0ABN7ABX8</accession>
<dbReference type="Gene3D" id="3.30.160.60">
    <property type="entry name" value="Classic Zinc Finger"/>
    <property type="match status" value="3"/>
</dbReference>